<evidence type="ECO:0000256" key="1">
    <source>
        <dbReference type="SAM" id="MobiDB-lite"/>
    </source>
</evidence>
<organism evidence="2 3">
    <name type="scientific">Robbsia betulipollinis</name>
    <dbReference type="NCBI Taxonomy" id="2981849"/>
    <lineage>
        <taxon>Bacteria</taxon>
        <taxon>Pseudomonadati</taxon>
        <taxon>Pseudomonadota</taxon>
        <taxon>Betaproteobacteria</taxon>
        <taxon>Burkholderiales</taxon>
        <taxon>Burkholderiaceae</taxon>
        <taxon>Robbsia</taxon>
    </lineage>
</organism>
<feature type="compositionally biased region" description="Low complexity" evidence="1">
    <location>
        <begin position="7"/>
        <end position="16"/>
    </location>
</feature>
<dbReference type="EMBL" id="JAPMXC010000002">
    <property type="protein sequence ID" value="MCY0388008.1"/>
    <property type="molecule type" value="Genomic_DNA"/>
</dbReference>
<dbReference type="RefSeq" id="WP_267847884.1">
    <property type="nucleotide sequence ID" value="NZ_JAPMXC010000002.1"/>
</dbReference>
<accession>A0ABT3ZQ43</accession>
<sequence length="55" mass="5566">MSEDNKTPAAPAADVTVAKHSDNEKSAIPDRADEGRDAAPNDPPGQGEAAEPPVG</sequence>
<reference evidence="2" key="1">
    <citation type="submission" date="2022-11" db="EMBL/GenBank/DDBJ databases">
        <title>Robbsia betulipollinis sp. nov., isolated from pollen of birch (Betula pendula).</title>
        <authorList>
            <person name="Shi H."/>
            <person name="Ambika Manirajan B."/>
            <person name="Ratering S."/>
            <person name="Geissler-Plaum R."/>
            <person name="Schnell S."/>
        </authorList>
    </citation>
    <scope>NUCLEOTIDE SEQUENCE</scope>
    <source>
        <strain evidence="2">Bb-Pol-6</strain>
    </source>
</reference>
<dbReference type="Proteomes" id="UP001082899">
    <property type="component" value="Unassembled WGS sequence"/>
</dbReference>
<evidence type="ECO:0000313" key="3">
    <source>
        <dbReference type="Proteomes" id="UP001082899"/>
    </source>
</evidence>
<name>A0ABT3ZQ43_9BURK</name>
<protein>
    <submittedName>
        <fullName evidence="2">Uncharacterized protein</fullName>
    </submittedName>
</protein>
<evidence type="ECO:0000313" key="2">
    <source>
        <dbReference type="EMBL" id="MCY0388008.1"/>
    </source>
</evidence>
<feature type="compositionally biased region" description="Basic and acidic residues" evidence="1">
    <location>
        <begin position="17"/>
        <end position="39"/>
    </location>
</feature>
<gene>
    <name evidence="2" type="ORF">OVY01_12330</name>
</gene>
<feature type="region of interest" description="Disordered" evidence="1">
    <location>
        <begin position="1"/>
        <end position="55"/>
    </location>
</feature>
<keyword evidence="3" id="KW-1185">Reference proteome</keyword>
<proteinExistence type="predicted"/>
<comment type="caution">
    <text evidence="2">The sequence shown here is derived from an EMBL/GenBank/DDBJ whole genome shotgun (WGS) entry which is preliminary data.</text>
</comment>